<dbReference type="HOGENOM" id="CLU_017002_2_0_1"/>
<dbReference type="PANTHER" id="PTHR28080">
    <property type="entry name" value="PEROXISOMAL BIOGENESIS FACTOR 3"/>
    <property type="match status" value="1"/>
</dbReference>
<feature type="compositionally biased region" description="Basic and acidic residues" evidence="2">
    <location>
        <begin position="140"/>
        <end position="153"/>
    </location>
</feature>
<feature type="region of interest" description="Disordered" evidence="2">
    <location>
        <begin position="100"/>
        <end position="167"/>
    </location>
</feature>
<dbReference type="GO" id="GO:0005778">
    <property type="term" value="C:peroxisomal membrane"/>
    <property type="evidence" value="ECO:0007669"/>
    <property type="project" value="InterPro"/>
</dbReference>
<dbReference type="InterPro" id="IPR006966">
    <property type="entry name" value="Peroxin-3"/>
</dbReference>
<dbReference type="STRING" id="686832.A0A0C3BW23"/>
<keyword evidence="1" id="KW-0175">Coiled coil</keyword>
<feature type="region of interest" description="Disordered" evidence="2">
    <location>
        <begin position="260"/>
        <end position="280"/>
    </location>
</feature>
<dbReference type="GO" id="GO:0030674">
    <property type="term" value="F:protein-macromolecule adaptor activity"/>
    <property type="evidence" value="ECO:0007669"/>
    <property type="project" value="TreeGrafter"/>
</dbReference>
<evidence type="ECO:0000313" key="4">
    <source>
        <dbReference type="Proteomes" id="UP000053424"/>
    </source>
</evidence>
<feature type="region of interest" description="Disordered" evidence="2">
    <location>
        <begin position="589"/>
        <end position="614"/>
    </location>
</feature>
<feature type="compositionally biased region" description="Low complexity" evidence="2">
    <location>
        <begin position="262"/>
        <end position="274"/>
    </location>
</feature>
<feature type="compositionally biased region" description="Polar residues" evidence="2">
    <location>
        <begin position="223"/>
        <end position="232"/>
    </location>
</feature>
<feature type="compositionally biased region" description="Basic residues" evidence="2">
    <location>
        <begin position="591"/>
        <end position="600"/>
    </location>
</feature>
<protein>
    <recommendedName>
        <fullName evidence="5">Peroxin-3</fullName>
    </recommendedName>
</protein>
<sequence>MFETLKKPGPFLVKSATLIGGVYVVRGYMQDRLEEVRLKMEEERRARENLRTRFLQSQEDVAYTILALLPTLSSQVLKEMDIDVLTRELQVRSRARNARAHLSAAASRPPSSLASSIDVVSHPTPNRPTATSLPISAPPIHHDDANADTRSDVDSVANSSEAGSRISEAEEIYAPSVSAASTSKSAYHTAMSGSFMSDTHSVTRSWVVESTTSGTDDAEIEQSRSPVASAPSSEKGHNSETASAAGDVEGERLMSESMLSATTNTTNTTTNSETDSSDTRTKAELWNEVKMLTFTRTLTTLYSSTLLCLLTTLQLTLLARGKYVSAVLQQERQERLQEQMQERMEREMGLGNLLLRGVGGWMREKLGTSNPSDDNALEELFAGMGLDGGFSPDDDDDAEESWPKDGKFKGLGRSPWLGEISEEVESKYLTMSWWLLHVGWKDVGERVRRGVEEVFNGVSLKTKLAAVDLHRLISDVRRRVEHEITFEGTEKRTTFISSLLPPTPETIHHVLTQGGFTASNSVSPLASTSESHYHQPYHERHLSDSSMSFESSQLSYNFVNSPALAVSTHVPGPSNAVAMGEENLLFSRQSHAPRPHRPHHQTSYSRHPHHDEDQPLIYLAPPPPPTQFSLLDEPFIALIEETRSILASADFAVVLEVCLDRATEVLFEGLEKNVYGRDVPSPVVAGEGEDGGEGAVGVEVERIRLAGLLPGLARWSQLALNGLPNELVDKILNLREVSCISAITFGKFEERFPS</sequence>
<evidence type="ECO:0000313" key="3">
    <source>
        <dbReference type="EMBL" id="KIM36269.1"/>
    </source>
</evidence>
<accession>A0A0C3BW23</accession>
<dbReference type="OrthoDB" id="45930at2759"/>
<evidence type="ECO:0000256" key="2">
    <source>
        <dbReference type="SAM" id="MobiDB-lite"/>
    </source>
</evidence>
<feature type="region of interest" description="Disordered" evidence="2">
    <location>
        <begin position="209"/>
        <end position="248"/>
    </location>
</feature>
<dbReference type="EMBL" id="KN831807">
    <property type="protein sequence ID" value="KIM36269.1"/>
    <property type="molecule type" value="Genomic_DNA"/>
</dbReference>
<dbReference type="Pfam" id="PF04882">
    <property type="entry name" value="Peroxin-3"/>
    <property type="match status" value="1"/>
</dbReference>
<dbReference type="Proteomes" id="UP000053424">
    <property type="component" value="Unassembled WGS sequence"/>
</dbReference>
<gene>
    <name evidence="3" type="ORF">M413DRAFT_449317</name>
</gene>
<feature type="compositionally biased region" description="Low complexity" evidence="2">
    <location>
        <begin position="100"/>
        <end position="116"/>
    </location>
</feature>
<feature type="coiled-coil region" evidence="1">
    <location>
        <begin position="33"/>
        <end position="60"/>
    </location>
</feature>
<reference evidence="4" key="2">
    <citation type="submission" date="2015-01" db="EMBL/GenBank/DDBJ databases">
        <title>Evolutionary Origins and Diversification of the Mycorrhizal Mutualists.</title>
        <authorList>
            <consortium name="DOE Joint Genome Institute"/>
            <consortium name="Mycorrhizal Genomics Consortium"/>
            <person name="Kohler A."/>
            <person name="Kuo A."/>
            <person name="Nagy L.G."/>
            <person name="Floudas D."/>
            <person name="Copeland A."/>
            <person name="Barry K.W."/>
            <person name="Cichocki N."/>
            <person name="Veneault-Fourrey C."/>
            <person name="LaButti K."/>
            <person name="Lindquist E.A."/>
            <person name="Lipzen A."/>
            <person name="Lundell T."/>
            <person name="Morin E."/>
            <person name="Murat C."/>
            <person name="Riley R."/>
            <person name="Ohm R."/>
            <person name="Sun H."/>
            <person name="Tunlid A."/>
            <person name="Henrissat B."/>
            <person name="Grigoriev I.V."/>
            <person name="Hibbett D.S."/>
            <person name="Martin F."/>
        </authorList>
    </citation>
    <scope>NUCLEOTIDE SEQUENCE [LARGE SCALE GENOMIC DNA]</scope>
    <source>
        <strain evidence="4">h7</strain>
    </source>
</reference>
<name>A0A0C3BW23_HEBCY</name>
<keyword evidence="4" id="KW-1185">Reference proteome</keyword>
<reference evidence="3 4" key="1">
    <citation type="submission" date="2014-04" db="EMBL/GenBank/DDBJ databases">
        <authorList>
            <consortium name="DOE Joint Genome Institute"/>
            <person name="Kuo A."/>
            <person name="Gay G."/>
            <person name="Dore J."/>
            <person name="Kohler A."/>
            <person name="Nagy L.G."/>
            <person name="Floudas D."/>
            <person name="Copeland A."/>
            <person name="Barry K.W."/>
            <person name="Cichocki N."/>
            <person name="Veneault-Fourrey C."/>
            <person name="LaButti K."/>
            <person name="Lindquist E.A."/>
            <person name="Lipzen A."/>
            <person name="Lundell T."/>
            <person name="Morin E."/>
            <person name="Murat C."/>
            <person name="Sun H."/>
            <person name="Tunlid A."/>
            <person name="Henrissat B."/>
            <person name="Grigoriev I.V."/>
            <person name="Hibbett D.S."/>
            <person name="Martin F."/>
            <person name="Nordberg H.P."/>
            <person name="Cantor M.N."/>
            <person name="Hua S.X."/>
        </authorList>
    </citation>
    <scope>NUCLEOTIDE SEQUENCE [LARGE SCALE GENOMIC DNA]</scope>
    <source>
        <strain evidence="4">h7</strain>
    </source>
</reference>
<dbReference type="PANTHER" id="PTHR28080:SF1">
    <property type="entry name" value="PEROXISOMAL BIOGENESIS FACTOR 3"/>
    <property type="match status" value="1"/>
</dbReference>
<evidence type="ECO:0000256" key="1">
    <source>
        <dbReference type="SAM" id="Coils"/>
    </source>
</evidence>
<organism evidence="3 4">
    <name type="scientific">Hebeloma cylindrosporum</name>
    <dbReference type="NCBI Taxonomy" id="76867"/>
    <lineage>
        <taxon>Eukaryota</taxon>
        <taxon>Fungi</taxon>
        <taxon>Dikarya</taxon>
        <taxon>Basidiomycota</taxon>
        <taxon>Agaricomycotina</taxon>
        <taxon>Agaricomycetes</taxon>
        <taxon>Agaricomycetidae</taxon>
        <taxon>Agaricales</taxon>
        <taxon>Agaricineae</taxon>
        <taxon>Hymenogastraceae</taxon>
        <taxon>Hebeloma</taxon>
    </lineage>
</organism>
<dbReference type="AlphaFoldDB" id="A0A0C3BW23"/>
<feature type="compositionally biased region" description="Polar residues" evidence="2">
    <location>
        <begin position="123"/>
        <end position="134"/>
    </location>
</feature>
<evidence type="ECO:0008006" key="5">
    <source>
        <dbReference type="Google" id="ProtNLM"/>
    </source>
</evidence>
<proteinExistence type="predicted"/>
<dbReference type="GO" id="GO:0045046">
    <property type="term" value="P:protein import into peroxisome membrane"/>
    <property type="evidence" value="ECO:0007669"/>
    <property type="project" value="TreeGrafter"/>
</dbReference>